<evidence type="ECO:0000256" key="6">
    <source>
        <dbReference type="ARBA" id="ARBA00022598"/>
    </source>
</evidence>
<evidence type="ECO:0000256" key="10">
    <source>
        <dbReference type="ARBA" id="ARBA00022842"/>
    </source>
</evidence>
<evidence type="ECO:0000256" key="1">
    <source>
        <dbReference type="ARBA" id="ARBA00004496"/>
    </source>
</evidence>
<sequence length="797" mass="91692">MIFSGNWLNEFIDISEDNKLLHKQFTMLGIEVNSITSIYYMFSNIIVGEIFHICCLSNKDSLYLVKVFVGNDIFLNIISKKFSFVIGMKVAIATVKSVLPNSLYIKKRVFKNIISDGIMCSYHILGIEYNNFNIVVLPNYVEAGKDILNYFDFKDKIIDISINYNRSDCQSILGLARELSVLSFRNIKKFDISTKININNNDHLPITIEDSFLSPIYLGRIIKDININNIIPIWMSERLRRSNIVLVNSIVDIINYVSLEFGLFVNVFDLDFIDGGINIRLNKLGEKIILINNSNFILNDTNILIVEDNNKIIEIAGLTNSKYCVLDKKTKNLFLECAFFSSNIINNFIINHKIKTNFIRFNSNNTDFSFYLKVIDRVTYFILNICGGRAGSVIDVSNLKFLPKRHCIKLSYKKINLFIGHKINHSFIIKTLKFIGCTLDINDIILNVFPPYWRLDLLTEEDLIEEIIRFYGYDKIPDIPIVGSDIPSKVFSSNLSVDRIKTLLVDKGYHEVITYSFVDNNLQTLLYPKINGLSILNPFSLEKSVMRLSLFAGLLTVLQHNINRQQSDISIFEFGVCFSPKLTTNSIVKERLLLSGLLSGTKYNEYWDMLSVSVDFYDLKGIIESILSLFYNFNLINFKAQEYSFLHPGQSASIYCKNIYIGCIGVIHPLIAKYLVFDKPVILFELIWDKMLPASAFNFNEISVFPVNRRDISLLVDDNIYIMDIINICKKVIGELLVNIYLFDVYYGNSIPKGYKSVSIAIFLQSFIKTLEDYEISEIINKCLFDLQNMFNIKLRS</sequence>
<dbReference type="SMART" id="SM00873">
    <property type="entry name" value="B3_4"/>
    <property type="match status" value="1"/>
</dbReference>
<dbReference type="GO" id="GO:0009328">
    <property type="term" value="C:phenylalanine-tRNA ligase complex"/>
    <property type="evidence" value="ECO:0007669"/>
    <property type="project" value="TreeGrafter"/>
</dbReference>
<dbReference type="InterPro" id="IPR005146">
    <property type="entry name" value="B3/B4_tRNA-bd"/>
</dbReference>
<comment type="subcellular location">
    <subcellularLocation>
        <location evidence="1 15">Cytoplasm</location>
    </subcellularLocation>
</comment>
<dbReference type="GO" id="GO:0006432">
    <property type="term" value="P:phenylalanyl-tRNA aminoacylation"/>
    <property type="evidence" value="ECO:0007669"/>
    <property type="project" value="UniProtKB-UniRule"/>
</dbReference>
<dbReference type="GO" id="GO:0000049">
    <property type="term" value="F:tRNA binding"/>
    <property type="evidence" value="ECO:0007669"/>
    <property type="project" value="UniProtKB-UniRule"/>
</dbReference>
<dbReference type="PROSITE" id="PS50886">
    <property type="entry name" value="TRBD"/>
    <property type="match status" value="1"/>
</dbReference>
<evidence type="ECO:0000256" key="2">
    <source>
        <dbReference type="ARBA" id="ARBA00008653"/>
    </source>
</evidence>
<evidence type="ECO:0000256" key="4">
    <source>
        <dbReference type="ARBA" id="ARBA00022490"/>
    </source>
</evidence>
<dbReference type="Pfam" id="PF01588">
    <property type="entry name" value="tRNA_bind"/>
    <property type="match status" value="1"/>
</dbReference>
<dbReference type="Gene3D" id="3.30.930.10">
    <property type="entry name" value="Bira Bifunctional Protein, Domain 2"/>
    <property type="match status" value="1"/>
</dbReference>
<keyword evidence="9 15" id="KW-0067">ATP-binding</keyword>
<evidence type="ECO:0000259" key="17">
    <source>
        <dbReference type="PROSITE" id="PS50886"/>
    </source>
</evidence>
<dbReference type="InterPro" id="IPR002547">
    <property type="entry name" value="tRNA-bd_dom"/>
</dbReference>
<evidence type="ECO:0000256" key="16">
    <source>
        <dbReference type="PROSITE-ProRule" id="PRU00209"/>
    </source>
</evidence>
<dbReference type="InterPro" id="IPR020825">
    <property type="entry name" value="Phe-tRNA_synthase-like_B3/B4"/>
</dbReference>
<evidence type="ECO:0000256" key="5">
    <source>
        <dbReference type="ARBA" id="ARBA00022555"/>
    </source>
</evidence>
<dbReference type="AlphaFoldDB" id="A0AAX3NA73"/>
<evidence type="ECO:0000256" key="11">
    <source>
        <dbReference type="ARBA" id="ARBA00022884"/>
    </source>
</evidence>
<dbReference type="GO" id="GO:0005524">
    <property type="term" value="F:ATP binding"/>
    <property type="evidence" value="ECO:0007669"/>
    <property type="project" value="UniProtKB-UniRule"/>
</dbReference>
<dbReference type="Gene3D" id="3.30.70.380">
    <property type="entry name" value="Ferrodoxin-fold anticodon-binding domain"/>
    <property type="match status" value="1"/>
</dbReference>
<name>A0AAX3NA73_9ENTR</name>
<dbReference type="NCBIfam" id="TIGR00472">
    <property type="entry name" value="pheT_bact"/>
    <property type="match status" value="1"/>
</dbReference>
<dbReference type="InterPro" id="IPR045864">
    <property type="entry name" value="aa-tRNA-synth_II/BPL/LPL"/>
</dbReference>
<dbReference type="Gene3D" id="2.40.50.140">
    <property type="entry name" value="Nucleic acid-binding proteins"/>
    <property type="match status" value="1"/>
</dbReference>
<evidence type="ECO:0000256" key="13">
    <source>
        <dbReference type="ARBA" id="ARBA00023146"/>
    </source>
</evidence>
<dbReference type="SUPFAM" id="SSF55681">
    <property type="entry name" value="Class II aaRS and biotin synthetases"/>
    <property type="match status" value="1"/>
</dbReference>
<feature type="domain" description="FDX-ACB" evidence="18">
    <location>
        <begin position="703"/>
        <end position="796"/>
    </location>
</feature>
<dbReference type="PROSITE" id="PS51483">
    <property type="entry name" value="B5"/>
    <property type="match status" value="1"/>
</dbReference>
<keyword evidence="12 15" id="KW-0648">Protein biosynthesis</keyword>
<comment type="similarity">
    <text evidence="2 15">Belongs to the phenylalanyl-tRNA synthetase beta subunit family. Type 1 subfamily.</text>
</comment>
<proteinExistence type="inferred from homology"/>
<dbReference type="InterPro" id="IPR004532">
    <property type="entry name" value="Phe-tRNA-ligase_IIc_bsu_bact"/>
</dbReference>
<evidence type="ECO:0000256" key="14">
    <source>
        <dbReference type="ARBA" id="ARBA00049255"/>
    </source>
</evidence>
<dbReference type="Pfam" id="PF03147">
    <property type="entry name" value="FDX-ACB"/>
    <property type="match status" value="1"/>
</dbReference>
<comment type="subunit">
    <text evidence="3 15">Tetramer of two alpha and two beta subunits.</text>
</comment>
<dbReference type="SMART" id="SM00874">
    <property type="entry name" value="B5"/>
    <property type="match status" value="1"/>
</dbReference>
<accession>A0AAX3NA73</accession>
<evidence type="ECO:0000256" key="12">
    <source>
        <dbReference type="ARBA" id="ARBA00022917"/>
    </source>
</evidence>
<dbReference type="EC" id="6.1.1.20" evidence="15"/>
<dbReference type="SUPFAM" id="SSF46955">
    <property type="entry name" value="Putative DNA-binding domain"/>
    <property type="match status" value="1"/>
</dbReference>
<dbReference type="SUPFAM" id="SSF50249">
    <property type="entry name" value="Nucleic acid-binding proteins"/>
    <property type="match status" value="1"/>
</dbReference>
<dbReference type="Pfam" id="PF17759">
    <property type="entry name" value="tRNA_synthFbeta"/>
    <property type="match status" value="1"/>
</dbReference>
<dbReference type="RefSeq" id="WP_274360428.1">
    <property type="nucleotide sequence ID" value="NZ_CP110496.1"/>
</dbReference>
<evidence type="ECO:0000256" key="3">
    <source>
        <dbReference type="ARBA" id="ARBA00011209"/>
    </source>
</evidence>
<evidence type="ECO:0000256" key="7">
    <source>
        <dbReference type="ARBA" id="ARBA00022723"/>
    </source>
</evidence>
<keyword evidence="6 15" id="KW-0436">Ligase</keyword>
<dbReference type="InterPro" id="IPR012340">
    <property type="entry name" value="NA-bd_OB-fold"/>
</dbReference>
<dbReference type="CDD" id="cd00769">
    <property type="entry name" value="PheRS_beta_core"/>
    <property type="match status" value="1"/>
</dbReference>
<evidence type="ECO:0000313" key="21">
    <source>
        <dbReference type="Proteomes" id="UP001214992"/>
    </source>
</evidence>
<dbReference type="Proteomes" id="UP001214992">
    <property type="component" value="Chromosome"/>
</dbReference>
<evidence type="ECO:0000313" key="20">
    <source>
        <dbReference type="EMBL" id="WDI78403.1"/>
    </source>
</evidence>
<keyword evidence="13 15" id="KW-0030">Aminoacyl-tRNA synthetase</keyword>
<dbReference type="SUPFAM" id="SSF54991">
    <property type="entry name" value="Anticodon-binding domain of PheRS"/>
    <property type="match status" value="1"/>
</dbReference>
<keyword evidence="11 16" id="KW-0694">RNA-binding</keyword>
<gene>
    <name evidence="15 20" type="primary">pheT</name>
    <name evidence="20" type="ORF">ONB71_01675</name>
</gene>
<keyword evidence="7 15" id="KW-0479">Metal-binding</keyword>
<comment type="catalytic activity">
    <reaction evidence="14 15">
        <text>tRNA(Phe) + L-phenylalanine + ATP = L-phenylalanyl-tRNA(Phe) + AMP + diphosphate + H(+)</text>
        <dbReference type="Rhea" id="RHEA:19413"/>
        <dbReference type="Rhea" id="RHEA-COMP:9668"/>
        <dbReference type="Rhea" id="RHEA-COMP:9699"/>
        <dbReference type="ChEBI" id="CHEBI:15378"/>
        <dbReference type="ChEBI" id="CHEBI:30616"/>
        <dbReference type="ChEBI" id="CHEBI:33019"/>
        <dbReference type="ChEBI" id="CHEBI:58095"/>
        <dbReference type="ChEBI" id="CHEBI:78442"/>
        <dbReference type="ChEBI" id="CHEBI:78531"/>
        <dbReference type="ChEBI" id="CHEBI:456215"/>
        <dbReference type="EC" id="6.1.1.20"/>
    </reaction>
</comment>
<dbReference type="InterPro" id="IPR009061">
    <property type="entry name" value="DNA-bd_dom_put_sf"/>
</dbReference>
<keyword evidence="8 15" id="KW-0547">Nucleotide-binding</keyword>
<feature type="binding site" evidence="15">
    <location>
        <position position="462"/>
    </location>
    <ligand>
        <name>Mg(2+)</name>
        <dbReference type="ChEBI" id="CHEBI:18420"/>
        <note>shared with alpha subunit</note>
    </ligand>
</feature>
<evidence type="ECO:0000256" key="9">
    <source>
        <dbReference type="ARBA" id="ARBA00022840"/>
    </source>
</evidence>
<dbReference type="InterPro" id="IPR005147">
    <property type="entry name" value="tRNA_synthase_B5-dom"/>
</dbReference>
<dbReference type="PANTHER" id="PTHR10947:SF0">
    <property type="entry name" value="PHENYLALANINE--TRNA LIGASE BETA SUBUNIT"/>
    <property type="match status" value="1"/>
</dbReference>
<feature type="domain" description="B5" evidence="19">
    <location>
        <begin position="403"/>
        <end position="478"/>
    </location>
</feature>
<keyword evidence="5 16" id="KW-0820">tRNA-binding</keyword>
<dbReference type="Gene3D" id="3.50.40.10">
    <property type="entry name" value="Phenylalanyl-trna Synthetase, Chain B, domain 3"/>
    <property type="match status" value="1"/>
</dbReference>
<dbReference type="InterPro" id="IPR005121">
    <property type="entry name" value="Fdx_antiC-bd"/>
</dbReference>
<dbReference type="SUPFAM" id="SSF56037">
    <property type="entry name" value="PheT/TilS domain"/>
    <property type="match status" value="1"/>
</dbReference>
<comment type="cofactor">
    <cofactor evidence="15">
        <name>Mg(2+)</name>
        <dbReference type="ChEBI" id="CHEBI:18420"/>
    </cofactor>
    <text evidence="15">Binds 2 magnesium ions per tetramer.</text>
</comment>
<dbReference type="InterPro" id="IPR045060">
    <property type="entry name" value="Phe-tRNA-ligase_IIc_bsu"/>
</dbReference>
<dbReference type="Gene3D" id="3.30.56.10">
    <property type="match status" value="2"/>
</dbReference>
<dbReference type="InterPro" id="IPR036690">
    <property type="entry name" value="Fdx_antiC-bd_sf"/>
</dbReference>
<dbReference type="Pfam" id="PF03484">
    <property type="entry name" value="B5"/>
    <property type="match status" value="1"/>
</dbReference>
<reference evidence="20" key="1">
    <citation type="submission" date="2022-11" db="EMBL/GenBank/DDBJ databases">
        <title>Genomic comparisons reveal selection pressure and functional variation between nutritional endosymbionts of cave-adapted and epigean Hawaiian planthoppers.</title>
        <authorList>
            <person name="Gossett J.M."/>
            <person name="Porter M.L."/>
            <person name="Vasquez Y."/>
            <person name="Bennett G.M."/>
            <person name="Chong R.A."/>
        </authorList>
    </citation>
    <scope>NUCLEOTIDE SEQUENCE</scope>
    <source>
        <strain evidence="20">OPOL2</strain>
    </source>
</reference>
<dbReference type="Pfam" id="PF03483">
    <property type="entry name" value="B3_4"/>
    <property type="match status" value="1"/>
</dbReference>
<feature type="binding site" evidence="15">
    <location>
        <position position="466"/>
    </location>
    <ligand>
        <name>Mg(2+)</name>
        <dbReference type="ChEBI" id="CHEBI:18420"/>
        <note>shared with alpha subunit</note>
    </ligand>
</feature>
<dbReference type="InterPro" id="IPR041616">
    <property type="entry name" value="PheRS_beta_core"/>
</dbReference>
<dbReference type="HAMAP" id="MF_00283">
    <property type="entry name" value="Phe_tRNA_synth_beta1"/>
    <property type="match status" value="1"/>
</dbReference>
<dbReference type="PROSITE" id="PS51447">
    <property type="entry name" value="FDX_ACB"/>
    <property type="match status" value="1"/>
</dbReference>
<evidence type="ECO:0000256" key="15">
    <source>
        <dbReference type="HAMAP-Rule" id="MF_00283"/>
    </source>
</evidence>
<dbReference type="EMBL" id="CP110496">
    <property type="protein sequence ID" value="WDI78403.1"/>
    <property type="molecule type" value="Genomic_DNA"/>
</dbReference>
<evidence type="ECO:0000259" key="18">
    <source>
        <dbReference type="PROSITE" id="PS51447"/>
    </source>
</evidence>
<feature type="binding site" evidence="15">
    <location>
        <position position="456"/>
    </location>
    <ligand>
        <name>Mg(2+)</name>
        <dbReference type="ChEBI" id="CHEBI:18420"/>
        <note>shared with alpha subunit</note>
    </ligand>
</feature>
<keyword evidence="4 15" id="KW-0963">Cytoplasm</keyword>
<keyword evidence="10 15" id="KW-0460">Magnesium</keyword>
<feature type="binding site" evidence="15">
    <location>
        <position position="465"/>
    </location>
    <ligand>
        <name>Mg(2+)</name>
        <dbReference type="ChEBI" id="CHEBI:18420"/>
        <note>shared with alpha subunit</note>
    </ligand>
</feature>
<dbReference type="SMART" id="SM00896">
    <property type="entry name" value="FDX-ACB"/>
    <property type="match status" value="1"/>
</dbReference>
<dbReference type="GO" id="GO:0000287">
    <property type="term" value="F:magnesium ion binding"/>
    <property type="evidence" value="ECO:0007669"/>
    <property type="project" value="UniProtKB-UniRule"/>
</dbReference>
<evidence type="ECO:0000259" key="19">
    <source>
        <dbReference type="PROSITE" id="PS51483"/>
    </source>
</evidence>
<dbReference type="FunFam" id="3.30.930.10:FF:000022">
    <property type="entry name" value="Phenylalanine--tRNA ligase beta subunit"/>
    <property type="match status" value="1"/>
</dbReference>
<evidence type="ECO:0000256" key="8">
    <source>
        <dbReference type="ARBA" id="ARBA00022741"/>
    </source>
</evidence>
<feature type="domain" description="TRNA-binding" evidence="17">
    <location>
        <begin position="39"/>
        <end position="148"/>
    </location>
</feature>
<organism evidence="20 21">
    <name type="scientific">Candidatus Purcelliella pentastirinorum</name>
    <dbReference type="NCBI Taxonomy" id="472834"/>
    <lineage>
        <taxon>Bacteria</taxon>
        <taxon>Pseudomonadati</taxon>
        <taxon>Pseudomonadota</taxon>
        <taxon>Gammaproteobacteria</taxon>
        <taxon>Enterobacterales</taxon>
        <taxon>Enterobacteriaceae</taxon>
        <taxon>Candidatus Purcelliella</taxon>
    </lineage>
</organism>
<dbReference type="PANTHER" id="PTHR10947">
    <property type="entry name" value="PHENYLALANYL-TRNA SYNTHETASE BETA CHAIN AND LEUCINE-RICH REPEAT-CONTAINING PROTEIN 47"/>
    <property type="match status" value="1"/>
</dbReference>
<dbReference type="FunFam" id="3.30.70.380:FF:000001">
    <property type="entry name" value="Phenylalanine--tRNA ligase beta subunit"/>
    <property type="match status" value="1"/>
</dbReference>
<protein>
    <recommendedName>
        <fullName evidence="15">Phenylalanine--tRNA ligase beta subunit</fullName>
        <ecNumber evidence="15">6.1.1.20</ecNumber>
    </recommendedName>
    <alternativeName>
        <fullName evidence="15">Phenylalanyl-tRNA synthetase beta subunit</fullName>
        <shortName evidence="15">PheRS</shortName>
    </alternativeName>
</protein>
<dbReference type="GO" id="GO:0004826">
    <property type="term" value="F:phenylalanine-tRNA ligase activity"/>
    <property type="evidence" value="ECO:0007669"/>
    <property type="project" value="UniProtKB-UniRule"/>
</dbReference>